<feature type="compositionally biased region" description="Basic and acidic residues" evidence="1">
    <location>
        <begin position="8"/>
        <end position="19"/>
    </location>
</feature>
<feature type="region of interest" description="Disordered" evidence="1">
    <location>
        <begin position="1"/>
        <end position="44"/>
    </location>
</feature>
<dbReference type="HOGENOM" id="CLU_215328_1_0_9"/>
<keyword evidence="3" id="KW-1185">Reference proteome</keyword>
<reference evidence="2 3" key="1">
    <citation type="journal article" date="2009" name="Proc. Natl. Acad. Sci. U.S.A.">
        <title>Characterizing a model human gut microbiota composed of members of its two dominant bacterial phyla.</title>
        <authorList>
            <person name="Mahowald M.A."/>
            <person name="Rey F.E."/>
            <person name="Seedorf H."/>
            <person name="Turnbaugh P.J."/>
            <person name="Fulton R.S."/>
            <person name="Wollam A."/>
            <person name="Shah N."/>
            <person name="Wang C."/>
            <person name="Magrini V."/>
            <person name="Wilson R.K."/>
            <person name="Cantarel B.L."/>
            <person name="Coutinho P.M."/>
            <person name="Henrissat B."/>
            <person name="Crock L.W."/>
            <person name="Russell A."/>
            <person name="Verberkmoes N.C."/>
            <person name="Hettich R.L."/>
            <person name="Gordon J.I."/>
        </authorList>
    </citation>
    <scope>NUCLEOTIDE SEQUENCE [LARGE SCALE GENOMIC DNA]</scope>
    <source>
        <strain evidence="3">ATCC 27750 / DSM 3376 / VPI C15-48 / C15-B4</strain>
    </source>
</reference>
<dbReference type="KEGG" id="eel:EUBELI_00586"/>
<evidence type="ECO:0000313" key="3">
    <source>
        <dbReference type="Proteomes" id="UP000001476"/>
    </source>
</evidence>
<dbReference type="EMBL" id="CP001104">
    <property type="protein sequence ID" value="ACR71599.1"/>
    <property type="molecule type" value="Genomic_DNA"/>
</dbReference>
<feature type="compositionally biased region" description="Basic and acidic residues" evidence="1">
    <location>
        <begin position="28"/>
        <end position="44"/>
    </location>
</feature>
<evidence type="ECO:0000313" key="2">
    <source>
        <dbReference type="EMBL" id="ACR71599.1"/>
    </source>
</evidence>
<gene>
    <name evidence="2" type="ordered locus">EUBELI_00586</name>
</gene>
<dbReference type="Proteomes" id="UP000001476">
    <property type="component" value="Chromosome"/>
</dbReference>
<dbReference type="AlphaFoldDB" id="C4Z4B5"/>
<proteinExistence type="predicted"/>
<evidence type="ECO:0000256" key="1">
    <source>
        <dbReference type="SAM" id="MobiDB-lite"/>
    </source>
</evidence>
<organism evidence="2 3">
    <name type="scientific">Lachnospira eligens (strain ATCC 27750 / DSM 3376 / VPI C15-48 / C15-B4)</name>
    <name type="common">Eubacterium eligens</name>
    <dbReference type="NCBI Taxonomy" id="515620"/>
    <lineage>
        <taxon>Bacteria</taxon>
        <taxon>Bacillati</taxon>
        <taxon>Bacillota</taxon>
        <taxon>Clostridia</taxon>
        <taxon>Lachnospirales</taxon>
        <taxon>Lachnospiraceae</taxon>
        <taxon>Lachnospira</taxon>
    </lineage>
</organism>
<name>C4Z4B5_LACE2</name>
<sequence length="44" mass="5147">MESVGLDIRAERTHEKVQNESRSVSDWTIERSEGKKKSKKEVEE</sequence>
<dbReference type="STRING" id="515620.EUBELI_00586"/>
<protein>
    <submittedName>
        <fullName evidence="2">Uncharacterized protein</fullName>
    </submittedName>
</protein>
<accession>C4Z4B5</accession>